<protein>
    <submittedName>
        <fullName evidence="2">Uncharacterized protein</fullName>
    </submittedName>
</protein>
<evidence type="ECO:0000313" key="2">
    <source>
        <dbReference type="EMBL" id="OIT29425.1"/>
    </source>
</evidence>
<feature type="region of interest" description="Disordered" evidence="1">
    <location>
        <begin position="265"/>
        <end position="294"/>
    </location>
</feature>
<comment type="caution">
    <text evidence="2">The sequence shown here is derived from an EMBL/GenBank/DDBJ whole genome shotgun (WGS) entry which is preliminary data.</text>
</comment>
<organism evidence="2 3">
    <name type="scientific">Nicotiana attenuata</name>
    <name type="common">Coyote tobacco</name>
    <dbReference type="NCBI Taxonomy" id="49451"/>
    <lineage>
        <taxon>Eukaryota</taxon>
        <taxon>Viridiplantae</taxon>
        <taxon>Streptophyta</taxon>
        <taxon>Embryophyta</taxon>
        <taxon>Tracheophyta</taxon>
        <taxon>Spermatophyta</taxon>
        <taxon>Magnoliopsida</taxon>
        <taxon>eudicotyledons</taxon>
        <taxon>Gunneridae</taxon>
        <taxon>Pentapetalae</taxon>
        <taxon>asterids</taxon>
        <taxon>lamiids</taxon>
        <taxon>Solanales</taxon>
        <taxon>Solanaceae</taxon>
        <taxon>Nicotianoideae</taxon>
        <taxon>Nicotianeae</taxon>
        <taxon>Nicotiana</taxon>
    </lineage>
</organism>
<sequence length="294" mass="31697">MNLQAWTPNFKLNEDTPMSQAVNQRNRQHKFKQTTEQVVDAQEANPNQNSGIGPSSQADSPVALENVKDPIPNPTVIDIETNGGKGWVFLMVQNDAQGPATTQQSTQKIPTDGIATSGVIGTYDDHRITIDRGKAGTVISTGLSPVSKAVGTATDPATQIHAEEVETMSHVAPLSLVKEVGTVPYVAPSPPIEEIGTMKLVAPPPLHKVVDEYMDIQFEDEVVIGDDVDDEHSEDPKEDDTCSHLLAAFNGHPDTATVIDAQALSPKNKPPHYLTRSKATISTLPPKHNLPKPF</sequence>
<dbReference type="Proteomes" id="UP000187609">
    <property type="component" value="Unassembled WGS sequence"/>
</dbReference>
<proteinExistence type="predicted"/>
<accession>A0A314KJA0</accession>
<evidence type="ECO:0000256" key="1">
    <source>
        <dbReference type="SAM" id="MobiDB-lite"/>
    </source>
</evidence>
<name>A0A314KJA0_NICAT</name>
<dbReference type="EMBL" id="MJEQ01001789">
    <property type="protein sequence ID" value="OIT29425.1"/>
    <property type="molecule type" value="Genomic_DNA"/>
</dbReference>
<evidence type="ECO:0000313" key="3">
    <source>
        <dbReference type="Proteomes" id="UP000187609"/>
    </source>
</evidence>
<keyword evidence="3" id="KW-1185">Reference proteome</keyword>
<dbReference type="Gramene" id="OIT29425">
    <property type="protein sequence ID" value="OIT29425"/>
    <property type="gene ID" value="A4A49_16837"/>
</dbReference>
<reference evidence="2" key="1">
    <citation type="submission" date="2016-11" db="EMBL/GenBank/DDBJ databases">
        <title>The genome of Nicotiana attenuata.</title>
        <authorList>
            <person name="Xu S."/>
            <person name="Brockmoeller T."/>
            <person name="Gaquerel E."/>
            <person name="Navarro A."/>
            <person name="Kuhl H."/>
            <person name="Gase K."/>
            <person name="Ling Z."/>
            <person name="Zhou W."/>
            <person name="Kreitzer C."/>
            <person name="Stanke M."/>
            <person name="Tang H."/>
            <person name="Lyons E."/>
            <person name="Pandey P."/>
            <person name="Pandey S.P."/>
            <person name="Timmermann B."/>
            <person name="Baldwin I.T."/>
        </authorList>
    </citation>
    <scope>NUCLEOTIDE SEQUENCE [LARGE SCALE GENOMIC DNA]</scope>
    <source>
        <strain evidence="2">UT</strain>
    </source>
</reference>
<dbReference type="AlphaFoldDB" id="A0A314KJA0"/>
<gene>
    <name evidence="2" type="ORF">A4A49_16837</name>
</gene>